<feature type="transmembrane region" description="Helical" evidence="9">
    <location>
        <begin position="119"/>
        <end position="142"/>
    </location>
</feature>
<evidence type="ECO:0000256" key="5">
    <source>
        <dbReference type="ARBA" id="ARBA00022927"/>
    </source>
</evidence>
<dbReference type="PANTHER" id="PTHR12952">
    <property type="entry name" value="SYS1"/>
    <property type="match status" value="1"/>
</dbReference>
<protein>
    <recommendedName>
        <fullName evidence="11">Protein SYS1 homolog</fullName>
    </recommendedName>
</protein>
<keyword evidence="6 9" id="KW-1133">Transmembrane helix</keyword>
<dbReference type="PANTHER" id="PTHR12952:SF0">
    <property type="entry name" value="PROTEIN SYS1 HOMOLOG"/>
    <property type="match status" value="1"/>
</dbReference>
<sequence length="159" mass="18245">MDAEGKFFGAEQFNPRLITTQIVAMQGLFFFTITSLTSCANFLSGERQSMSSLFLWEDYTWSTRRGVVLVCCVWATALVMAISLRFIVERAKKCLDFVCTYHFFNLVATWLMSGLPLSYRWWVVQGVGLLIAVLLGEWICFLEETKEIKVNKPRLTTEV</sequence>
<comment type="similarity">
    <text evidence="2">Belongs to the SYS1 family.</text>
</comment>
<keyword evidence="3" id="KW-0813">Transport</keyword>
<evidence type="ECO:0000256" key="1">
    <source>
        <dbReference type="ARBA" id="ARBA00004653"/>
    </source>
</evidence>
<dbReference type="InterPro" id="IPR019185">
    <property type="entry name" value="Integral_membrane_SYS1-rel"/>
</dbReference>
<dbReference type="AlphaFoldDB" id="A0A7S1AIR1"/>
<dbReference type="Pfam" id="PF09801">
    <property type="entry name" value="SYS1"/>
    <property type="match status" value="1"/>
</dbReference>
<evidence type="ECO:0000256" key="2">
    <source>
        <dbReference type="ARBA" id="ARBA00008160"/>
    </source>
</evidence>
<keyword evidence="7" id="KW-0333">Golgi apparatus</keyword>
<evidence type="ECO:0000256" key="6">
    <source>
        <dbReference type="ARBA" id="ARBA00022989"/>
    </source>
</evidence>
<feature type="transmembrane region" description="Helical" evidence="9">
    <location>
        <begin position="22"/>
        <end position="43"/>
    </location>
</feature>
<comment type="subcellular location">
    <subcellularLocation>
        <location evidence="1">Golgi apparatus membrane</location>
        <topology evidence="1">Multi-pass membrane protein</topology>
    </subcellularLocation>
</comment>
<dbReference type="GO" id="GO:0006895">
    <property type="term" value="P:Golgi to endosome transport"/>
    <property type="evidence" value="ECO:0007669"/>
    <property type="project" value="TreeGrafter"/>
</dbReference>
<dbReference type="GO" id="GO:0000139">
    <property type="term" value="C:Golgi membrane"/>
    <property type="evidence" value="ECO:0007669"/>
    <property type="project" value="UniProtKB-SubCell"/>
</dbReference>
<feature type="transmembrane region" description="Helical" evidence="9">
    <location>
        <begin position="63"/>
        <end position="87"/>
    </location>
</feature>
<gene>
    <name evidence="10" type="ORF">NSCI0253_LOCUS29829</name>
</gene>
<evidence type="ECO:0008006" key="11">
    <source>
        <dbReference type="Google" id="ProtNLM"/>
    </source>
</evidence>
<reference evidence="10" key="1">
    <citation type="submission" date="2021-01" db="EMBL/GenBank/DDBJ databases">
        <authorList>
            <person name="Corre E."/>
            <person name="Pelletier E."/>
            <person name="Niang G."/>
            <person name="Scheremetjew M."/>
            <person name="Finn R."/>
            <person name="Kale V."/>
            <person name="Holt S."/>
            <person name="Cochrane G."/>
            <person name="Meng A."/>
            <person name="Brown T."/>
            <person name="Cohen L."/>
        </authorList>
    </citation>
    <scope>NUCLEOTIDE SEQUENCE</scope>
</reference>
<dbReference type="GO" id="GO:0034067">
    <property type="term" value="P:protein localization to Golgi apparatus"/>
    <property type="evidence" value="ECO:0007669"/>
    <property type="project" value="TreeGrafter"/>
</dbReference>
<name>A0A7S1AIR1_NOCSC</name>
<evidence type="ECO:0000256" key="3">
    <source>
        <dbReference type="ARBA" id="ARBA00022448"/>
    </source>
</evidence>
<keyword evidence="5" id="KW-0653">Protein transport</keyword>
<keyword evidence="8 9" id="KW-0472">Membrane</keyword>
<dbReference type="EMBL" id="HBFQ01042177">
    <property type="protein sequence ID" value="CAD8855477.1"/>
    <property type="molecule type" value="Transcribed_RNA"/>
</dbReference>
<dbReference type="GO" id="GO:0005802">
    <property type="term" value="C:trans-Golgi network"/>
    <property type="evidence" value="ECO:0007669"/>
    <property type="project" value="TreeGrafter"/>
</dbReference>
<proteinExistence type="inferred from homology"/>
<evidence type="ECO:0000256" key="7">
    <source>
        <dbReference type="ARBA" id="ARBA00023034"/>
    </source>
</evidence>
<dbReference type="GO" id="GO:0005829">
    <property type="term" value="C:cytosol"/>
    <property type="evidence" value="ECO:0007669"/>
    <property type="project" value="GOC"/>
</dbReference>
<keyword evidence="4 9" id="KW-0812">Transmembrane</keyword>
<evidence type="ECO:0000313" key="10">
    <source>
        <dbReference type="EMBL" id="CAD8855477.1"/>
    </source>
</evidence>
<evidence type="ECO:0000256" key="9">
    <source>
        <dbReference type="SAM" id="Phobius"/>
    </source>
</evidence>
<organism evidence="10">
    <name type="scientific">Noctiluca scintillans</name>
    <name type="common">Sea sparkle</name>
    <name type="synonym">Red tide dinoflagellate</name>
    <dbReference type="NCBI Taxonomy" id="2966"/>
    <lineage>
        <taxon>Eukaryota</taxon>
        <taxon>Sar</taxon>
        <taxon>Alveolata</taxon>
        <taxon>Dinophyceae</taxon>
        <taxon>Noctilucales</taxon>
        <taxon>Noctilucaceae</taxon>
        <taxon>Noctiluca</taxon>
    </lineage>
</organism>
<evidence type="ECO:0000256" key="4">
    <source>
        <dbReference type="ARBA" id="ARBA00022692"/>
    </source>
</evidence>
<accession>A0A7S1AIR1</accession>
<dbReference type="GO" id="GO:0043001">
    <property type="term" value="P:Golgi to plasma membrane protein transport"/>
    <property type="evidence" value="ECO:0007669"/>
    <property type="project" value="TreeGrafter"/>
</dbReference>
<evidence type="ECO:0000256" key="8">
    <source>
        <dbReference type="ARBA" id="ARBA00023136"/>
    </source>
</evidence>